<dbReference type="Proteomes" id="UP000030765">
    <property type="component" value="Unassembled WGS sequence"/>
</dbReference>
<keyword evidence="4" id="KW-1185">Reference proteome</keyword>
<evidence type="ECO:0000313" key="3">
    <source>
        <dbReference type="EnsemblMetazoa" id="ASIC016961-PA"/>
    </source>
</evidence>
<reference evidence="3" key="2">
    <citation type="submission" date="2020-05" db="UniProtKB">
        <authorList>
            <consortium name="EnsemblMetazoa"/>
        </authorList>
    </citation>
    <scope>IDENTIFICATION</scope>
</reference>
<evidence type="ECO:0000256" key="1">
    <source>
        <dbReference type="SAM" id="MobiDB-lite"/>
    </source>
</evidence>
<feature type="region of interest" description="Disordered" evidence="1">
    <location>
        <begin position="48"/>
        <end position="67"/>
    </location>
</feature>
<sequence length="120" mass="13382">MDRDAPAAFVLNSSFFIHGSAENTRAAMVTVKEKMERKKGSEIDFKIKSEAGPDGASDGRFVGGGTLQGSREEFGGVCPRVGVKMNPLAYQRTDDRWFAEKRRPARRMEKVRWKGRITTG</sequence>
<protein>
    <submittedName>
        <fullName evidence="2 3">Uncharacterized protein</fullName>
    </submittedName>
</protein>
<reference evidence="2 4" key="1">
    <citation type="journal article" date="2014" name="BMC Genomics">
        <title>Genome sequence of Anopheles sinensis provides insight into genetics basis of mosquito competence for malaria parasites.</title>
        <authorList>
            <person name="Zhou D."/>
            <person name="Zhang D."/>
            <person name="Ding G."/>
            <person name="Shi L."/>
            <person name="Hou Q."/>
            <person name="Ye Y."/>
            <person name="Xu Y."/>
            <person name="Zhou H."/>
            <person name="Xiong C."/>
            <person name="Li S."/>
            <person name="Yu J."/>
            <person name="Hong S."/>
            <person name="Yu X."/>
            <person name="Zou P."/>
            <person name="Chen C."/>
            <person name="Chang X."/>
            <person name="Wang W."/>
            <person name="Lv Y."/>
            <person name="Sun Y."/>
            <person name="Ma L."/>
            <person name="Shen B."/>
            <person name="Zhu C."/>
        </authorList>
    </citation>
    <scope>NUCLEOTIDE SEQUENCE [LARGE SCALE GENOMIC DNA]</scope>
</reference>
<dbReference type="EMBL" id="ATLV01023348">
    <property type="status" value="NOT_ANNOTATED_CDS"/>
    <property type="molecule type" value="Genomic_DNA"/>
</dbReference>
<proteinExistence type="predicted"/>
<accession>A0A084WFG6</accession>
<evidence type="ECO:0000313" key="4">
    <source>
        <dbReference type="Proteomes" id="UP000030765"/>
    </source>
</evidence>
<dbReference type="VEuPathDB" id="VectorBase:ASIC016961"/>
<name>A0A084WFG6_ANOSI</name>
<evidence type="ECO:0000313" key="2">
    <source>
        <dbReference type="EMBL" id="KFB48960.1"/>
    </source>
</evidence>
<dbReference type="AlphaFoldDB" id="A0A084WFG6"/>
<dbReference type="EnsemblMetazoa" id="ASIC016961-RA">
    <property type="protein sequence ID" value="ASIC016961-PA"/>
    <property type="gene ID" value="ASIC016961"/>
</dbReference>
<gene>
    <name evidence="2" type="ORF">ZHAS_00016961</name>
</gene>
<dbReference type="EMBL" id="KE525342">
    <property type="protein sequence ID" value="KFB48960.1"/>
    <property type="molecule type" value="Genomic_DNA"/>
</dbReference>
<organism evidence="2">
    <name type="scientific">Anopheles sinensis</name>
    <name type="common">Mosquito</name>
    <dbReference type="NCBI Taxonomy" id="74873"/>
    <lineage>
        <taxon>Eukaryota</taxon>
        <taxon>Metazoa</taxon>
        <taxon>Ecdysozoa</taxon>
        <taxon>Arthropoda</taxon>
        <taxon>Hexapoda</taxon>
        <taxon>Insecta</taxon>
        <taxon>Pterygota</taxon>
        <taxon>Neoptera</taxon>
        <taxon>Endopterygota</taxon>
        <taxon>Diptera</taxon>
        <taxon>Nematocera</taxon>
        <taxon>Culicoidea</taxon>
        <taxon>Culicidae</taxon>
        <taxon>Anophelinae</taxon>
        <taxon>Anopheles</taxon>
    </lineage>
</organism>